<dbReference type="SUPFAM" id="SSF74653">
    <property type="entry name" value="TolA/TonB C-terminal domain"/>
    <property type="match status" value="1"/>
</dbReference>
<accession>A0A1H1A8P4</accession>
<evidence type="ECO:0000256" key="2">
    <source>
        <dbReference type="ARBA" id="ARBA00022692"/>
    </source>
</evidence>
<dbReference type="AlphaFoldDB" id="A0A1H1A8P4"/>
<keyword evidence="4" id="KW-0472">Membrane</keyword>
<evidence type="ECO:0000256" key="3">
    <source>
        <dbReference type="ARBA" id="ARBA00022989"/>
    </source>
</evidence>
<name>A0A1H1A8P4_9BURK</name>
<dbReference type="EMBL" id="FNKP01000001">
    <property type="protein sequence ID" value="SDQ36004.1"/>
    <property type="molecule type" value="Genomic_DNA"/>
</dbReference>
<proteinExistence type="predicted"/>
<organism evidence="5 6">
    <name type="scientific">Paraburkholderia fungorum</name>
    <dbReference type="NCBI Taxonomy" id="134537"/>
    <lineage>
        <taxon>Bacteria</taxon>
        <taxon>Pseudomonadati</taxon>
        <taxon>Pseudomonadota</taxon>
        <taxon>Betaproteobacteria</taxon>
        <taxon>Burkholderiales</taxon>
        <taxon>Burkholderiaceae</taxon>
        <taxon>Paraburkholderia</taxon>
    </lineage>
</organism>
<dbReference type="Proteomes" id="UP000183487">
    <property type="component" value="Unassembled WGS sequence"/>
</dbReference>
<gene>
    <name evidence="5" type="ORF">SAMN05443245_1077</name>
</gene>
<reference evidence="6" key="1">
    <citation type="submission" date="2016-10" db="EMBL/GenBank/DDBJ databases">
        <authorList>
            <person name="Varghese N."/>
        </authorList>
    </citation>
    <scope>NUCLEOTIDE SEQUENCE [LARGE SCALE GENOMIC DNA]</scope>
    <source>
        <strain evidence="6">GAS106B</strain>
    </source>
</reference>
<keyword evidence="6" id="KW-1185">Reference proteome</keyword>
<comment type="subcellular location">
    <subcellularLocation>
        <location evidence="1">Membrane</location>
        <topology evidence="1">Single-pass membrane protein</topology>
    </subcellularLocation>
</comment>
<dbReference type="NCBIfam" id="TIGR01352">
    <property type="entry name" value="tonB_Cterm"/>
    <property type="match status" value="1"/>
</dbReference>
<dbReference type="InterPro" id="IPR006260">
    <property type="entry name" value="TonB/TolA_C"/>
</dbReference>
<evidence type="ECO:0000256" key="4">
    <source>
        <dbReference type="ARBA" id="ARBA00023136"/>
    </source>
</evidence>
<keyword evidence="3" id="KW-1133">Transmembrane helix</keyword>
<evidence type="ECO:0000313" key="6">
    <source>
        <dbReference type="Proteomes" id="UP000183487"/>
    </source>
</evidence>
<dbReference type="GO" id="GO:0016020">
    <property type="term" value="C:membrane"/>
    <property type="evidence" value="ECO:0007669"/>
    <property type="project" value="UniProtKB-SubCell"/>
</dbReference>
<evidence type="ECO:0000313" key="5">
    <source>
        <dbReference type="EMBL" id="SDQ36004.1"/>
    </source>
</evidence>
<evidence type="ECO:0000256" key="1">
    <source>
        <dbReference type="ARBA" id="ARBA00004167"/>
    </source>
</evidence>
<keyword evidence="2" id="KW-0812">Transmembrane</keyword>
<protein>
    <submittedName>
        <fullName evidence="5">Protein TonB</fullName>
    </submittedName>
</protein>
<dbReference type="Gene3D" id="3.30.1150.10">
    <property type="match status" value="1"/>
</dbReference>
<sequence>MPPERGHPSVGLFSPQTNCAHISRHYNTASGAKSGRTLIASRRILTTIESVTHRVFSSTMPIRTRHLRRLSSCFRVPLSLTRGTMFAVLTAATATMIAGCTVTLPQHETVNTPVAAVNSATLDQYRDAVARRIVERNPSYVLHGTPQAMLRSLVVVSFVVDRNGHVVTSSVYRTNGDDEAESTALATLRRASPLPQPPGKLLNGRGQLELFEDWLFNDDGKFQLRELASPQAQNFN</sequence>